<evidence type="ECO:0000313" key="9">
    <source>
        <dbReference type="EMBL" id="PPK47884.1"/>
    </source>
</evidence>
<name>A0A2S6FWH0_9CLOT</name>
<evidence type="ECO:0000256" key="2">
    <source>
        <dbReference type="ARBA" id="ARBA00022475"/>
    </source>
</evidence>
<feature type="transmembrane region" description="Helical" evidence="7">
    <location>
        <begin position="36"/>
        <end position="59"/>
    </location>
</feature>
<evidence type="ECO:0000313" key="10">
    <source>
        <dbReference type="Proteomes" id="UP000239863"/>
    </source>
</evidence>
<dbReference type="GeneID" id="89688339"/>
<evidence type="ECO:0000256" key="1">
    <source>
        <dbReference type="ARBA" id="ARBA00004162"/>
    </source>
</evidence>
<evidence type="ECO:0000256" key="6">
    <source>
        <dbReference type="SAM" id="MobiDB-lite"/>
    </source>
</evidence>
<gene>
    <name evidence="9" type="ORF">BD821_11225</name>
</gene>
<dbReference type="PANTHER" id="PTHR33885:SF3">
    <property type="entry name" value="PHAGE SHOCK PROTEIN C"/>
    <property type="match status" value="1"/>
</dbReference>
<proteinExistence type="predicted"/>
<keyword evidence="4 7" id="KW-1133">Transmembrane helix</keyword>
<dbReference type="STRING" id="37659.GCA_000703125_00259"/>
<dbReference type="OrthoDB" id="9815286at2"/>
<keyword evidence="5 7" id="KW-0472">Membrane</keyword>
<keyword evidence="2" id="KW-1003">Cell membrane</keyword>
<dbReference type="Proteomes" id="UP000239863">
    <property type="component" value="Unassembled WGS sequence"/>
</dbReference>
<dbReference type="AlphaFoldDB" id="A0A2S6FWH0"/>
<keyword evidence="3 7" id="KW-0812">Transmembrane</keyword>
<accession>A0A2S6FWH0</accession>
<evidence type="ECO:0000256" key="4">
    <source>
        <dbReference type="ARBA" id="ARBA00022989"/>
    </source>
</evidence>
<dbReference type="Pfam" id="PF04024">
    <property type="entry name" value="PspC"/>
    <property type="match status" value="1"/>
</dbReference>
<sequence>MNDKKRLYKIKEQSMISGVCAGVAEYFNIDVSIVRLAWIALAFIYFVGVIVYIAAAIVLPDKKDLIKKDPNFNKPFEDVDYHESNKDFNENDFK</sequence>
<feature type="domain" description="Phage shock protein PspC N-terminal" evidence="8">
    <location>
        <begin position="5"/>
        <end position="61"/>
    </location>
</feature>
<dbReference type="GO" id="GO:0005886">
    <property type="term" value="C:plasma membrane"/>
    <property type="evidence" value="ECO:0007669"/>
    <property type="project" value="UniProtKB-SubCell"/>
</dbReference>
<comment type="caution">
    <text evidence="9">The sequence shown here is derived from an EMBL/GenBank/DDBJ whole genome shotgun (WGS) entry which is preliminary data.</text>
</comment>
<comment type="subcellular location">
    <subcellularLocation>
        <location evidence="1">Cell membrane</location>
        <topology evidence="1">Single-pass membrane protein</topology>
    </subcellularLocation>
</comment>
<dbReference type="EMBL" id="PTIS01000012">
    <property type="protein sequence ID" value="PPK47884.1"/>
    <property type="molecule type" value="Genomic_DNA"/>
</dbReference>
<evidence type="ECO:0000259" key="8">
    <source>
        <dbReference type="Pfam" id="PF04024"/>
    </source>
</evidence>
<evidence type="ECO:0000256" key="7">
    <source>
        <dbReference type="SAM" id="Phobius"/>
    </source>
</evidence>
<protein>
    <submittedName>
        <fullName evidence="9">Phage shock protein C (PspC) family protein</fullName>
    </submittedName>
</protein>
<dbReference type="InterPro" id="IPR052027">
    <property type="entry name" value="PspC"/>
</dbReference>
<reference evidence="9 10" key="1">
    <citation type="submission" date="2018-02" db="EMBL/GenBank/DDBJ databases">
        <title>Genomic Encyclopedia of Archaeal and Bacterial Type Strains, Phase II (KMG-II): from individual species to whole genera.</title>
        <authorList>
            <person name="Goeker M."/>
        </authorList>
    </citation>
    <scope>NUCLEOTIDE SEQUENCE [LARGE SCALE GENOMIC DNA]</scope>
    <source>
        <strain evidence="9 10">DSM 15099</strain>
    </source>
</reference>
<evidence type="ECO:0000256" key="5">
    <source>
        <dbReference type="ARBA" id="ARBA00023136"/>
    </source>
</evidence>
<dbReference type="PANTHER" id="PTHR33885">
    <property type="entry name" value="PHAGE SHOCK PROTEIN C"/>
    <property type="match status" value="1"/>
</dbReference>
<dbReference type="InterPro" id="IPR007168">
    <property type="entry name" value="Phageshock_PspC_N"/>
</dbReference>
<evidence type="ECO:0000256" key="3">
    <source>
        <dbReference type="ARBA" id="ARBA00022692"/>
    </source>
</evidence>
<dbReference type="RefSeq" id="WP_084170465.1">
    <property type="nucleotide sequence ID" value="NZ_PTIS01000012.1"/>
</dbReference>
<organism evidence="9 10">
    <name type="scientific">Clostridium algidicarnis DSM 15099</name>
    <dbReference type="NCBI Taxonomy" id="1121295"/>
    <lineage>
        <taxon>Bacteria</taxon>
        <taxon>Bacillati</taxon>
        <taxon>Bacillota</taxon>
        <taxon>Clostridia</taxon>
        <taxon>Eubacteriales</taxon>
        <taxon>Clostridiaceae</taxon>
        <taxon>Clostridium</taxon>
    </lineage>
</organism>
<feature type="region of interest" description="Disordered" evidence="6">
    <location>
        <begin position="67"/>
        <end position="94"/>
    </location>
</feature>